<keyword evidence="6 8" id="KW-0472">Membrane</keyword>
<dbReference type="PANTHER" id="PTHR42703">
    <property type="entry name" value="NADH DEHYDROGENASE"/>
    <property type="match status" value="1"/>
</dbReference>
<dbReference type="OrthoDB" id="9768329at2"/>
<feature type="domain" description="NADH:quinone oxidoreductase/Mrp antiporter transmembrane" evidence="9">
    <location>
        <begin position="122"/>
        <end position="418"/>
    </location>
</feature>
<comment type="subcellular location">
    <subcellularLocation>
        <location evidence="1">Cell membrane</location>
        <topology evidence="1">Multi-pass membrane protein</topology>
    </subcellularLocation>
    <subcellularLocation>
        <location evidence="7">Membrane</location>
        <topology evidence="7">Multi-pass membrane protein</topology>
    </subcellularLocation>
</comment>
<keyword evidence="11" id="KW-1185">Reference proteome</keyword>
<feature type="transmembrane region" description="Helical" evidence="8">
    <location>
        <begin position="159"/>
        <end position="180"/>
    </location>
</feature>
<keyword evidence="3" id="KW-1003">Cell membrane</keyword>
<feature type="transmembrane region" description="Helical" evidence="8">
    <location>
        <begin position="406"/>
        <end position="432"/>
    </location>
</feature>
<dbReference type="InterPro" id="IPR001750">
    <property type="entry name" value="ND/Mrp_TM"/>
</dbReference>
<evidence type="ECO:0000256" key="4">
    <source>
        <dbReference type="ARBA" id="ARBA00022692"/>
    </source>
</evidence>
<dbReference type="Proteomes" id="UP000288212">
    <property type="component" value="Unassembled WGS sequence"/>
</dbReference>
<feature type="transmembrane region" description="Helical" evidence="8">
    <location>
        <begin position="72"/>
        <end position="92"/>
    </location>
</feature>
<gene>
    <name evidence="10" type="ORF">CWE06_10750</name>
</gene>
<dbReference type="RefSeq" id="WP_126793985.1">
    <property type="nucleotide sequence ID" value="NZ_PIPI01000008.1"/>
</dbReference>
<comment type="caution">
    <text evidence="10">The sequence shown here is derived from an EMBL/GenBank/DDBJ whole genome shotgun (WGS) entry which is preliminary data.</text>
</comment>
<keyword evidence="4 7" id="KW-0812">Transmembrane</keyword>
<dbReference type="PRINTS" id="PR01434">
    <property type="entry name" value="NADHDHGNASE5"/>
</dbReference>
<dbReference type="EMBL" id="PIPI01000008">
    <property type="protein sequence ID" value="RUO18713.1"/>
    <property type="molecule type" value="Genomic_DNA"/>
</dbReference>
<dbReference type="Pfam" id="PF00361">
    <property type="entry name" value="Proton_antipo_M"/>
    <property type="match status" value="1"/>
</dbReference>
<feature type="transmembrane region" description="Helical" evidence="8">
    <location>
        <begin position="200"/>
        <end position="222"/>
    </location>
</feature>
<keyword evidence="5 8" id="KW-1133">Transmembrane helix</keyword>
<evidence type="ECO:0000256" key="3">
    <source>
        <dbReference type="ARBA" id="ARBA00022475"/>
    </source>
</evidence>
<proteinExistence type="inferred from homology"/>
<evidence type="ECO:0000256" key="7">
    <source>
        <dbReference type="RuleBase" id="RU000320"/>
    </source>
</evidence>
<feature type="transmembrane region" description="Helical" evidence="8">
    <location>
        <begin position="365"/>
        <end position="386"/>
    </location>
</feature>
<name>A0A432VRB1_9GAMM</name>
<evidence type="ECO:0000256" key="2">
    <source>
        <dbReference type="ARBA" id="ARBA00005346"/>
    </source>
</evidence>
<dbReference type="InterPro" id="IPR050586">
    <property type="entry name" value="CPA3_Na-H_Antiporter_D"/>
</dbReference>
<evidence type="ECO:0000256" key="8">
    <source>
        <dbReference type="SAM" id="Phobius"/>
    </source>
</evidence>
<evidence type="ECO:0000256" key="5">
    <source>
        <dbReference type="ARBA" id="ARBA00022989"/>
    </source>
</evidence>
<organism evidence="10 11">
    <name type="scientific">Aliidiomarina haloalkalitolerans</name>
    <dbReference type="NCBI Taxonomy" id="859059"/>
    <lineage>
        <taxon>Bacteria</taxon>
        <taxon>Pseudomonadati</taxon>
        <taxon>Pseudomonadota</taxon>
        <taxon>Gammaproteobacteria</taxon>
        <taxon>Alteromonadales</taxon>
        <taxon>Idiomarinaceae</taxon>
        <taxon>Aliidiomarina</taxon>
    </lineage>
</organism>
<feature type="transmembrane region" description="Helical" evidence="8">
    <location>
        <begin position="331"/>
        <end position="353"/>
    </location>
</feature>
<feature type="transmembrane region" description="Helical" evidence="8">
    <location>
        <begin position="104"/>
        <end position="122"/>
    </location>
</feature>
<feature type="transmembrane region" description="Helical" evidence="8">
    <location>
        <begin position="229"/>
        <end position="254"/>
    </location>
</feature>
<dbReference type="GO" id="GO:0005886">
    <property type="term" value="C:plasma membrane"/>
    <property type="evidence" value="ECO:0007669"/>
    <property type="project" value="UniProtKB-SubCell"/>
</dbReference>
<sequence>MIPLLLIIPLVFALLSVLLPRLPIKAIAIPGLVLQLIASIQLSVHTYKHGASDYALGSWEAPLGIALHANGFTVTLLTLTAFIAIVCAVYALIYLKRYEHEQRYFWPLFWFLLASLNGIWLSGDLFNLYVGLELLTFSAVGMVALTANKASLQAAIRYLFAALLGSLGYLAGVALLYGQYGTLSIQEIALISTSDAPTQVALALMTVGLLMKTAIFPLHYWLPPAHGGALAPVSALLSALVVKASFYILAVLWLQLAPDAISPAAAQVLGALGAGAILWGSWCAFRQPDIKMLVAYSTVAQLGYLMFVFPLSIGTSAAAAELAWQGTVLHLLAHAFAKAAMFLSVGTLVLAIGHQGIKDLAGVSHRVPLALFSFGLSAVSLMGLPPSGGFNAKWLLLQSALSSGQWWWFIFILGGGLLTAAYVFRVFSVSFIEEARHKFAPTHWLLDVSALTLAAAAILLGFVSQWPLTLMELVPGVQS</sequence>
<evidence type="ECO:0000259" key="9">
    <source>
        <dbReference type="Pfam" id="PF00361"/>
    </source>
</evidence>
<evidence type="ECO:0000313" key="10">
    <source>
        <dbReference type="EMBL" id="RUO18713.1"/>
    </source>
</evidence>
<feature type="transmembrane region" description="Helical" evidence="8">
    <location>
        <begin position="128"/>
        <end position="147"/>
    </location>
</feature>
<evidence type="ECO:0000256" key="1">
    <source>
        <dbReference type="ARBA" id="ARBA00004651"/>
    </source>
</evidence>
<evidence type="ECO:0000256" key="6">
    <source>
        <dbReference type="ARBA" id="ARBA00023136"/>
    </source>
</evidence>
<accession>A0A432VRB1</accession>
<dbReference type="PANTHER" id="PTHR42703:SF1">
    <property type="entry name" value="NA(+)_H(+) ANTIPORTER SUBUNIT D1"/>
    <property type="match status" value="1"/>
</dbReference>
<feature type="transmembrane region" description="Helical" evidence="8">
    <location>
        <begin position="293"/>
        <end position="319"/>
    </location>
</feature>
<feature type="transmembrane region" description="Helical" evidence="8">
    <location>
        <begin position="260"/>
        <end position="281"/>
    </location>
</feature>
<comment type="similarity">
    <text evidence="2">Belongs to the CPA3 antiporters (TC 2.A.63) subunit D family.</text>
</comment>
<dbReference type="AlphaFoldDB" id="A0A432VRB1"/>
<reference evidence="10 11" key="1">
    <citation type="journal article" date="2011" name="Front. Microbiol.">
        <title>Genomic signatures of strain selection and enhancement in Bacillus atrophaeus var. globigii, a historical biowarfare simulant.</title>
        <authorList>
            <person name="Gibbons H.S."/>
            <person name="Broomall S.M."/>
            <person name="McNew L.A."/>
            <person name="Daligault H."/>
            <person name="Chapman C."/>
            <person name="Bruce D."/>
            <person name="Karavis M."/>
            <person name="Krepps M."/>
            <person name="McGregor P.A."/>
            <person name="Hong C."/>
            <person name="Park K.H."/>
            <person name="Akmal A."/>
            <person name="Feldman A."/>
            <person name="Lin J.S."/>
            <person name="Chang W.E."/>
            <person name="Higgs B.W."/>
            <person name="Demirev P."/>
            <person name="Lindquist J."/>
            <person name="Liem A."/>
            <person name="Fochler E."/>
            <person name="Read T.D."/>
            <person name="Tapia R."/>
            <person name="Johnson S."/>
            <person name="Bishop-Lilly K.A."/>
            <person name="Detter C."/>
            <person name="Han C."/>
            <person name="Sozhamannan S."/>
            <person name="Rosenzweig C.N."/>
            <person name="Skowronski E.W."/>
        </authorList>
    </citation>
    <scope>NUCLEOTIDE SEQUENCE [LARGE SCALE GENOMIC DNA]</scope>
    <source>
        <strain evidence="10 11">AK5</strain>
    </source>
</reference>
<feature type="transmembrane region" description="Helical" evidence="8">
    <location>
        <begin position="444"/>
        <end position="463"/>
    </location>
</feature>
<protein>
    <submittedName>
        <fullName evidence="10">Hydrogenase 4 subunit B</fullName>
    </submittedName>
</protein>
<evidence type="ECO:0000313" key="11">
    <source>
        <dbReference type="Proteomes" id="UP000288212"/>
    </source>
</evidence>